<sequence length="460" mass="51158">MDQLADDVLVEVMQYVAVQDLLALRLACKRFRDLALHRDVWRLRRLKYDDPMVCTVLRLAPCLLKAHFQVPSGKCHMLYTTRCAVADLTLMVYEEGTMHAAFAIRNQEGLGRLRRVEVNFREWSQPGLPVLLGTLASTAGLICLDITGLFSFTSPSVGPLPAVHNPVSTASLKRFQCILQLETEPFCTSIISAHSSTLEVIILNVKWPVHSGRASSTLAPLLADVPNLRWLECPLLPGMEALAACETLRSVVLHVQAERIKPIPPIQEGLDFLRRATQLHRVHLYVCVPHLDHPGDVAVDLALALAASGKSRVRELTIRDEAKGEDDEFSLHPLLRALPSLPALRDLSVEGPPAQLLPGISPATAPALRMLEFQPYSQPMGCVHAWLHSDQVRDVLSSNPRLHIGLLIPADACENEDCQACSQGCHQDMWGYEQVGFFSHDPSKKCSQHDSDYQWYRLPL</sequence>
<dbReference type="Pfam" id="PF12937">
    <property type="entry name" value="F-box-like"/>
    <property type="match status" value="1"/>
</dbReference>
<dbReference type="InterPro" id="IPR001810">
    <property type="entry name" value="F-box_dom"/>
</dbReference>
<dbReference type="SUPFAM" id="SSF81383">
    <property type="entry name" value="F-box domain"/>
    <property type="match status" value="1"/>
</dbReference>
<evidence type="ECO:0000313" key="2">
    <source>
        <dbReference type="Proteomes" id="UP000504606"/>
    </source>
</evidence>
<gene>
    <name evidence="3" type="primary">LOC127750138</name>
</gene>
<dbReference type="AlphaFoldDB" id="A0A9C6UF91"/>
<dbReference type="SMART" id="SM00256">
    <property type="entry name" value="FBOX"/>
    <property type="match status" value="1"/>
</dbReference>
<keyword evidence="2" id="KW-1185">Reference proteome</keyword>
<dbReference type="RefSeq" id="XP_052126779.1">
    <property type="nucleotide sequence ID" value="XM_052270819.1"/>
</dbReference>
<accession>A0A9C6UF91</accession>
<name>A0A9C6UF91_FRAOC</name>
<feature type="domain" description="F-box" evidence="1">
    <location>
        <begin position="1"/>
        <end position="44"/>
    </location>
</feature>
<dbReference type="KEGG" id="foc:127750138"/>
<evidence type="ECO:0000259" key="1">
    <source>
        <dbReference type="PROSITE" id="PS50181"/>
    </source>
</evidence>
<protein>
    <submittedName>
        <fullName evidence="3">Uncharacterized protein LOC127750138</fullName>
    </submittedName>
</protein>
<evidence type="ECO:0000313" key="3">
    <source>
        <dbReference type="RefSeq" id="XP_052126779.1"/>
    </source>
</evidence>
<dbReference type="InterPro" id="IPR036047">
    <property type="entry name" value="F-box-like_dom_sf"/>
</dbReference>
<organism evidence="2 3">
    <name type="scientific">Frankliniella occidentalis</name>
    <name type="common">Western flower thrips</name>
    <name type="synonym">Euthrips occidentalis</name>
    <dbReference type="NCBI Taxonomy" id="133901"/>
    <lineage>
        <taxon>Eukaryota</taxon>
        <taxon>Metazoa</taxon>
        <taxon>Ecdysozoa</taxon>
        <taxon>Arthropoda</taxon>
        <taxon>Hexapoda</taxon>
        <taxon>Insecta</taxon>
        <taxon>Pterygota</taxon>
        <taxon>Neoptera</taxon>
        <taxon>Paraneoptera</taxon>
        <taxon>Thysanoptera</taxon>
        <taxon>Terebrantia</taxon>
        <taxon>Thripoidea</taxon>
        <taxon>Thripidae</taxon>
        <taxon>Frankliniella</taxon>
    </lineage>
</organism>
<dbReference type="PROSITE" id="PS50181">
    <property type="entry name" value="FBOX"/>
    <property type="match status" value="1"/>
</dbReference>
<proteinExistence type="predicted"/>
<reference evidence="3" key="1">
    <citation type="submission" date="2025-08" db="UniProtKB">
        <authorList>
            <consortium name="RefSeq"/>
        </authorList>
    </citation>
    <scope>IDENTIFICATION</scope>
    <source>
        <tissue evidence="3">Whole organism</tissue>
    </source>
</reference>
<dbReference type="OrthoDB" id="10257471at2759"/>
<dbReference type="Gene3D" id="1.20.1280.50">
    <property type="match status" value="1"/>
</dbReference>
<dbReference type="Proteomes" id="UP000504606">
    <property type="component" value="Unplaced"/>
</dbReference>
<dbReference type="GeneID" id="127750138"/>